<evidence type="ECO:0000256" key="5">
    <source>
        <dbReference type="ARBA" id="ARBA00022833"/>
    </source>
</evidence>
<evidence type="ECO:0000256" key="2">
    <source>
        <dbReference type="ARBA" id="ARBA00022723"/>
    </source>
</evidence>
<dbReference type="GO" id="GO:0008270">
    <property type="term" value="F:zinc ion binding"/>
    <property type="evidence" value="ECO:0007669"/>
    <property type="project" value="UniProtKB-KW"/>
</dbReference>
<feature type="compositionally biased region" description="Low complexity" evidence="8">
    <location>
        <begin position="114"/>
        <end position="130"/>
    </location>
</feature>
<evidence type="ECO:0000313" key="10">
    <source>
        <dbReference type="EMBL" id="MPC19484.1"/>
    </source>
</evidence>
<gene>
    <name evidence="10" type="primary">ZNF546</name>
    <name evidence="10" type="ORF">E2C01_012399</name>
</gene>
<evidence type="ECO:0000256" key="3">
    <source>
        <dbReference type="ARBA" id="ARBA00022737"/>
    </source>
</evidence>
<dbReference type="InterPro" id="IPR036236">
    <property type="entry name" value="Znf_C2H2_sf"/>
</dbReference>
<dbReference type="AlphaFoldDB" id="A0A5B7DDZ9"/>
<dbReference type="PROSITE" id="PS50157">
    <property type="entry name" value="ZINC_FINGER_C2H2_2"/>
    <property type="match status" value="3"/>
</dbReference>
<comment type="subcellular location">
    <subcellularLocation>
        <location evidence="1">Nucleus</location>
    </subcellularLocation>
</comment>
<dbReference type="InterPro" id="IPR050888">
    <property type="entry name" value="ZnF_C2H2-type_TF"/>
</dbReference>
<keyword evidence="5" id="KW-0862">Zinc</keyword>
<dbReference type="Pfam" id="PF00096">
    <property type="entry name" value="zf-C2H2"/>
    <property type="match status" value="3"/>
</dbReference>
<reference evidence="10 11" key="1">
    <citation type="submission" date="2019-05" db="EMBL/GenBank/DDBJ databases">
        <title>Another draft genome of Portunus trituberculatus and its Hox gene families provides insights of decapod evolution.</title>
        <authorList>
            <person name="Jeong J.-H."/>
            <person name="Song I."/>
            <person name="Kim S."/>
            <person name="Choi T."/>
            <person name="Kim D."/>
            <person name="Ryu S."/>
            <person name="Kim W."/>
        </authorList>
    </citation>
    <scope>NUCLEOTIDE SEQUENCE [LARGE SCALE GENOMIC DNA]</scope>
    <source>
        <tissue evidence="10">Muscle</tissue>
    </source>
</reference>
<dbReference type="SMART" id="SM00355">
    <property type="entry name" value="ZnF_C2H2"/>
    <property type="match status" value="3"/>
</dbReference>
<evidence type="ECO:0000256" key="8">
    <source>
        <dbReference type="SAM" id="MobiDB-lite"/>
    </source>
</evidence>
<keyword evidence="4 7" id="KW-0863">Zinc-finger</keyword>
<evidence type="ECO:0000256" key="6">
    <source>
        <dbReference type="ARBA" id="ARBA00023242"/>
    </source>
</evidence>
<evidence type="ECO:0000256" key="7">
    <source>
        <dbReference type="PROSITE-ProRule" id="PRU00042"/>
    </source>
</evidence>
<feature type="compositionally biased region" description="Polar residues" evidence="8">
    <location>
        <begin position="196"/>
        <end position="205"/>
    </location>
</feature>
<feature type="domain" description="C2H2-type" evidence="9">
    <location>
        <begin position="77"/>
        <end position="107"/>
    </location>
</feature>
<feature type="compositionally biased region" description="Pro residues" evidence="8">
    <location>
        <begin position="131"/>
        <end position="147"/>
    </location>
</feature>
<dbReference type="GO" id="GO:0005634">
    <property type="term" value="C:nucleus"/>
    <property type="evidence" value="ECO:0007669"/>
    <property type="project" value="UniProtKB-SubCell"/>
</dbReference>
<dbReference type="PANTHER" id="PTHR24406">
    <property type="entry name" value="TRANSCRIPTIONAL REPRESSOR CTCFL-RELATED"/>
    <property type="match status" value="1"/>
</dbReference>
<dbReference type="SUPFAM" id="SSF57667">
    <property type="entry name" value="beta-beta-alpha zinc fingers"/>
    <property type="match status" value="1"/>
</dbReference>
<feature type="region of interest" description="Disordered" evidence="8">
    <location>
        <begin position="97"/>
        <end position="233"/>
    </location>
</feature>
<organism evidence="10 11">
    <name type="scientific">Portunus trituberculatus</name>
    <name type="common">Swimming crab</name>
    <name type="synonym">Neptunus trituberculatus</name>
    <dbReference type="NCBI Taxonomy" id="210409"/>
    <lineage>
        <taxon>Eukaryota</taxon>
        <taxon>Metazoa</taxon>
        <taxon>Ecdysozoa</taxon>
        <taxon>Arthropoda</taxon>
        <taxon>Crustacea</taxon>
        <taxon>Multicrustacea</taxon>
        <taxon>Malacostraca</taxon>
        <taxon>Eumalacostraca</taxon>
        <taxon>Eucarida</taxon>
        <taxon>Decapoda</taxon>
        <taxon>Pleocyemata</taxon>
        <taxon>Brachyura</taxon>
        <taxon>Eubrachyura</taxon>
        <taxon>Portunoidea</taxon>
        <taxon>Portunidae</taxon>
        <taxon>Portuninae</taxon>
        <taxon>Portunus</taxon>
    </lineage>
</organism>
<evidence type="ECO:0000256" key="1">
    <source>
        <dbReference type="ARBA" id="ARBA00004123"/>
    </source>
</evidence>
<feature type="domain" description="C2H2-type" evidence="9">
    <location>
        <begin position="237"/>
        <end position="268"/>
    </location>
</feature>
<feature type="compositionally biased region" description="Basic and acidic residues" evidence="8">
    <location>
        <begin position="222"/>
        <end position="232"/>
    </location>
</feature>
<dbReference type="InterPro" id="IPR013087">
    <property type="entry name" value="Znf_C2H2_type"/>
</dbReference>
<name>A0A5B7DDZ9_PORTR</name>
<sequence>MNEVEDCEQIHVLVFVGESEARVGGRVVGRRAVRTEREGGAAGEPRRRYPCDYCGKLFRRQYDATQHERLHTGNLPYSCSLCNKKFINKSHYNYHVTRSLEHRNKTGGRTRGRPSSSDAPAAATPADAAPAPAPAPAPASAPAPAPAPASASASAAAPDASLAPHCSSSSSSSTTTSVPPPPPTTSSTDTPIPAHTVTSASTSGSDPAATPTPGPAQDSASDEPKAREDRPRVPPNYVCVICNKFFSSRSHYVYHMIHSVGHHTNLRKYNI</sequence>
<evidence type="ECO:0000259" key="9">
    <source>
        <dbReference type="PROSITE" id="PS50157"/>
    </source>
</evidence>
<proteinExistence type="predicted"/>
<keyword evidence="11" id="KW-1185">Reference proteome</keyword>
<feature type="compositionally biased region" description="Low complexity" evidence="8">
    <location>
        <begin position="148"/>
        <end position="177"/>
    </location>
</feature>
<accession>A0A5B7DDZ9</accession>
<dbReference type="PROSITE" id="PS00028">
    <property type="entry name" value="ZINC_FINGER_C2H2_1"/>
    <property type="match status" value="1"/>
</dbReference>
<keyword evidence="3" id="KW-0677">Repeat</keyword>
<protein>
    <submittedName>
        <fullName evidence="10">Zinc finger protein 546</fullName>
    </submittedName>
</protein>
<dbReference type="EMBL" id="VSRR010000774">
    <property type="protein sequence ID" value="MPC19484.1"/>
    <property type="molecule type" value="Genomic_DNA"/>
</dbReference>
<comment type="caution">
    <text evidence="10">The sequence shown here is derived from an EMBL/GenBank/DDBJ whole genome shotgun (WGS) entry which is preliminary data.</text>
</comment>
<evidence type="ECO:0000256" key="4">
    <source>
        <dbReference type="ARBA" id="ARBA00022771"/>
    </source>
</evidence>
<dbReference type="Proteomes" id="UP000324222">
    <property type="component" value="Unassembled WGS sequence"/>
</dbReference>
<keyword evidence="2" id="KW-0479">Metal-binding</keyword>
<evidence type="ECO:0000313" key="11">
    <source>
        <dbReference type="Proteomes" id="UP000324222"/>
    </source>
</evidence>
<feature type="domain" description="C2H2-type" evidence="9">
    <location>
        <begin position="49"/>
        <end position="76"/>
    </location>
</feature>
<dbReference type="OrthoDB" id="1925334at2759"/>
<keyword evidence="6" id="KW-0539">Nucleus</keyword>
<dbReference type="Gene3D" id="3.30.160.60">
    <property type="entry name" value="Classic Zinc Finger"/>
    <property type="match status" value="2"/>
</dbReference>